<sequence length="337" mass="38492">MTFQNNETNNVSQDLDWGKRSIAIKVSNLNKRFEDLIAVNDVSFEIFEGEIVGILGPNGAGKTTTIRLLTGIFKLEDKARIEIFNEDITKNLNKYKINFGIVPEVSNAFSDFTVLQNLKFAGGIYGFPKKKIEKRSKELLEQFDLIDKMHSKTKALSKGLKQRLNFCLALFHKPPILILDEPTSGLDPISVKLMRNRILQLKKEGKTILITTHDMQEAQTICDRILIMNRGKIIADESPDNIRERFKSTSTILFKIDGLLSNDQKTSLMDTFDSIKEKNEYYSISSYDVLKDISKLYNYSKENNLEISDFKVKETSLEEVFIHLIKEDSISMGGLEK</sequence>
<feature type="domain" description="ABC transporter" evidence="5">
    <location>
        <begin position="24"/>
        <end position="255"/>
    </location>
</feature>
<dbReference type="InterPro" id="IPR003593">
    <property type="entry name" value="AAA+_ATPase"/>
</dbReference>
<protein>
    <recommendedName>
        <fullName evidence="5">ABC transporter domain-containing protein</fullName>
    </recommendedName>
</protein>
<gene>
    <name evidence="6" type="ORF">S12H4_02699</name>
</gene>
<dbReference type="InterPro" id="IPR027417">
    <property type="entry name" value="P-loop_NTPase"/>
</dbReference>
<comment type="caution">
    <text evidence="6">The sequence shown here is derived from an EMBL/GenBank/DDBJ whole genome shotgun (WGS) entry which is preliminary data.</text>
</comment>
<dbReference type="GO" id="GO:0005524">
    <property type="term" value="F:ATP binding"/>
    <property type="evidence" value="ECO:0007669"/>
    <property type="project" value="UniProtKB-KW"/>
</dbReference>
<dbReference type="SUPFAM" id="SSF52540">
    <property type="entry name" value="P-loop containing nucleoside triphosphate hydrolases"/>
    <property type="match status" value="1"/>
</dbReference>
<dbReference type="GO" id="GO:0016887">
    <property type="term" value="F:ATP hydrolysis activity"/>
    <property type="evidence" value="ECO:0007669"/>
    <property type="project" value="InterPro"/>
</dbReference>
<dbReference type="AlphaFoldDB" id="X1RXJ6"/>
<keyword evidence="2" id="KW-0813">Transport</keyword>
<organism evidence="6">
    <name type="scientific">marine sediment metagenome</name>
    <dbReference type="NCBI Taxonomy" id="412755"/>
    <lineage>
        <taxon>unclassified sequences</taxon>
        <taxon>metagenomes</taxon>
        <taxon>ecological metagenomes</taxon>
    </lineage>
</organism>
<dbReference type="PROSITE" id="PS50893">
    <property type="entry name" value="ABC_TRANSPORTER_2"/>
    <property type="match status" value="1"/>
</dbReference>
<dbReference type="Pfam" id="PF00005">
    <property type="entry name" value="ABC_tran"/>
    <property type="match status" value="1"/>
</dbReference>
<dbReference type="SMART" id="SM00382">
    <property type="entry name" value="AAA"/>
    <property type="match status" value="1"/>
</dbReference>
<evidence type="ECO:0000256" key="4">
    <source>
        <dbReference type="ARBA" id="ARBA00022840"/>
    </source>
</evidence>
<evidence type="ECO:0000256" key="1">
    <source>
        <dbReference type="ARBA" id="ARBA00005417"/>
    </source>
</evidence>
<name>X1RXJ6_9ZZZZ</name>
<keyword evidence="3" id="KW-0547">Nucleotide-binding</keyword>
<dbReference type="CDD" id="cd03230">
    <property type="entry name" value="ABC_DR_subfamily_A"/>
    <property type="match status" value="1"/>
</dbReference>
<keyword evidence="4" id="KW-0067">ATP-binding</keyword>
<dbReference type="PANTHER" id="PTHR42711:SF5">
    <property type="entry name" value="ABC TRANSPORTER ATP-BINDING PROTEIN NATA"/>
    <property type="match status" value="1"/>
</dbReference>
<evidence type="ECO:0000313" key="6">
    <source>
        <dbReference type="EMBL" id="GAI67920.1"/>
    </source>
</evidence>
<evidence type="ECO:0000256" key="2">
    <source>
        <dbReference type="ARBA" id="ARBA00022448"/>
    </source>
</evidence>
<dbReference type="Gene3D" id="3.40.50.300">
    <property type="entry name" value="P-loop containing nucleotide triphosphate hydrolases"/>
    <property type="match status" value="1"/>
</dbReference>
<proteinExistence type="inferred from homology"/>
<dbReference type="InterPro" id="IPR003439">
    <property type="entry name" value="ABC_transporter-like_ATP-bd"/>
</dbReference>
<dbReference type="PANTHER" id="PTHR42711">
    <property type="entry name" value="ABC TRANSPORTER ATP-BINDING PROTEIN"/>
    <property type="match status" value="1"/>
</dbReference>
<comment type="similarity">
    <text evidence="1">Belongs to the ABC transporter superfamily.</text>
</comment>
<dbReference type="EMBL" id="BARW01000691">
    <property type="protein sequence ID" value="GAI67920.1"/>
    <property type="molecule type" value="Genomic_DNA"/>
</dbReference>
<evidence type="ECO:0000259" key="5">
    <source>
        <dbReference type="PROSITE" id="PS50893"/>
    </source>
</evidence>
<evidence type="ECO:0000256" key="3">
    <source>
        <dbReference type="ARBA" id="ARBA00022741"/>
    </source>
</evidence>
<dbReference type="InterPro" id="IPR050763">
    <property type="entry name" value="ABC_transporter_ATP-binding"/>
</dbReference>
<accession>X1RXJ6</accession>
<reference evidence="6" key="1">
    <citation type="journal article" date="2014" name="Front. Microbiol.">
        <title>High frequency of phylogenetically diverse reductive dehalogenase-homologous genes in deep subseafloor sedimentary metagenomes.</title>
        <authorList>
            <person name="Kawai M."/>
            <person name="Futagami T."/>
            <person name="Toyoda A."/>
            <person name="Takaki Y."/>
            <person name="Nishi S."/>
            <person name="Hori S."/>
            <person name="Arai W."/>
            <person name="Tsubouchi T."/>
            <person name="Morono Y."/>
            <person name="Uchiyama I."/>
            <person name="Ito T."/>
            <person name="Fujiyama A."/>
            <person name="Inagaki F."/>
            <person name="Takami H."/>
        </authorList>
    </citation>
    <scope>NUCLEOTIDE SEQUENCE</scope>
    <source>
        <strain evidence="6">Expedition CK06-06</strain>
    </source>
</reference>